<organism evidence="3 4">
    <name type="scientific">Heligmosomoides polygyrus</name>
    <name type="common">Parasitic roundworm</name>
    <dbReference type="NCBI Taxonomy" id="6339"/>
    <lineage>
        <taxon>Eukaryota</taxon>
        <taxon>Metazoa</taxon>
        <taxon>Ecdysozoa</taxon>
        <taxon>Nematoda</taxon>
        <taxon>Chromadorea</taxon>
        <taxon>Rhabditida</taxon>
        <taxon>Rhabditina</taxon>
        <taxon>Rhabditomorpha</taxon>
        <taxon>Strongyloidea</taxon>
        <taxon>Heligmosomidae</taxon>
        <taxon>Heligmosomoides</taxon>
    </lineage>
</organism>
<accession>A0A3P8F8G5</accession>
<protein>
    <submittedName>
        <fullName evidence="2 4">Uncharacterized protein</fullName>
    </submittedName>
</protein>
<gene>
    <name evidence="2" type="ORF">HPBE_LOCUS25529</name>
</gene>
<evidence type="ECO:0000313" key="3">
    <source>
        <dbReference type="Proteomes" id="UP000050761"/>
    </source>
</evidence>
<reference evidence="2 3" key="1">
    <citation type="submission" date="2018-11" db="EMBL/GenBank/DDBJ databases">
        <authorList>
            <consortium name="Pathogen Informatics"/>
        </authorList>
    </citation>
    <scope>NUCLEOTIDE SEQUENCE [LARGE SCALE GENOMIC DNA]</scope>
</reference>
<evidence type="ECO:0000313" key="2">
    <source>
        <dbReference type="EMBL" id="VDP51925.1"/>
    </source>
</evidence>
<evidence type="ECO:0000313" key="4">
    <source>
        <dbReference type="WBParaSite" id="HPBE_0002553001-mRNA-1"/>
    </source>
</evidence>
<keyword evidence="3" id="KW-1185">Reference proteome</keyword>
<sequence>MYAVLLPVDRTPNPALRFDSPVEMGERDPAPQSENPLNSTPESRSSSPRAPSTGRPNSLLLSEGHHD</sequence>
<dbReference type="Proteomes" id="UP000050761">
    <property type="component" value="Unassembled WGS sequence"/>
</dbReference>
<accession>A0A183GS60</accession>
<feature type="region of interest" description="Disordered" evidence="1">
    <location>
        <begin position="1"/>
        <end position="67"/>
    </location>
</feature>
<proteinExistence type="predicted"/>
<evidence type="ECO:0000256" key="1">
    <source>
        <dbReference type="SAM" id="MobiDB-lite"/>
    </source>
</evidence>
<name>A0A183GS60_HELPZ</name>
<dbReference type="WBParaSite" id="HPBE_0002553001-mRNA-1">
    <property type="protein sequence ID" value="HPBE_0002553001-mRNA-1"/>
    <property type="gene ID" value="HPBE_0002553001"/>
</dbReference>
<dbReference type="AlphaFoldDB" id="A0A183GS60"/>
<reference evidence="4" key="2">
    <citation type="submission" date="2019-09" db="UniProtKB">
        <authorList>
            <consortium name="WormBaseParasite"/>
        </authorList>
    </citation>
    <scope>IDENTIFICATION</scope>
</reference>
<dbReference type="EMBL" id="UZAH01038076">
    <property type="protein sequence ID" value="VDP51925.1"/>
    <property type="molecule type" value="Genomic_DNA"/>
</dbReference>
<feature type="compositionally biased region" description="Low complexity" evidence="1">
    <location>
        <begin position="39"/>
        <end position="56"/>
    </location>
</feature>